<dbReference type="EMBL" id="JARPUR010000002">
    <property type="protein sequence ID" value="KAK4881210.1"/>
    <property type="molecule type" value="Genomic_DNA"/>
</dbReference>
<gene>
    <name evidence="1" type="ORF">RN001_004529</name>
</gene>
<name>A0AAN7Q5W1_9COLE</name>
<evidence type="ECO:0000313" key="2">
    <source>
        <dbReference type="Proteomes" id="UP001353858"/>
    </source>
</evidence>
<comment type="caution">
    <text evidence="1">The sequence shown here is derived from an EMBL/GenBank/DDBJ whole genome shotgun (WGS) entry which is preliminary data.</text>
</comment>
<dbReference type="Proteomes" id="UP001353858">
    <property type="component" value="Unassembled WGS sequence"/>
</dbReference>
<dbReference type="AlphaFoldDB" id="A0AAN7Q5W1"/>
<organism evidence="1 2">
    <name type="scientific">Aquatica leii</name>
    <dbReference type="NCBI Taxonomy" id="1421715"/>
    <lineage>
        <taxon>Eukaryota</taxon>
        <taxon>Metazoa</taxon>
        <taxon>Ecdysozoa</taxon>
        <taxon>Arthropoda</taxon>
        <taxon>Hexapoda</taxon>
        <taxon>Insecta</taxon>
        <taxon>Pterygota</taxon>
        <taxon>Neoptera</taxon>
        <taxon>Endopterygota</taxon>
        <taxon>Coleoptera</taxon>
        <taxon>Polyphaga</taxon>
        <taxon>Elateriformia</taxon>
        <taxon>Elateroidea</taxon>
        <taxon>Lampyridae</taxon>
        <taxon>Luciolinae</taxon>
        <taxon>Aquatica</taxon>
    </lineage>
</organism>
<keyword evidence="2" id="KW-1185">Reference proteome</keyword>
<evidence type="ECO:0000313" key="1">
    <source>
        <dbReference type="EMBL" id="KAK4881210.1"/>
    </source>
</evidence>
<proteinExistence type="predicted"/>
<reference evidence="2" key="1">
    <citation type="submission" date="2023-01" db="EMBL/GenBank/DDBJ databases">
        <title>Key to firefly adult light organ development and bioluminescence: homeobox transcription factors regulate luciferase expression and transportation to peroxisome.</title>
        <authorList>
            <person name="Fu X."/>
        </authorList>
    </citation>
    <scope>NUCLEOTIDE SEQUENCE [LARGE SCALE GENOMIC DNA]</scope>
</reference>
<sequence>MAKFKLLSEEQKIIIVIPIIIMLGITLRDKIPNTTIRQQTKYKVIKSESIYENVFLSDSLHCHTFLHLHLI</sequence>
<accession>A0AAN7Q5W1</accession>
<protein>
    <submittedName>
        <fullName evidence="1">Uncharacterized protein</fullName>
    </submittedName>
</protein>